<dbReference type="InterPro" id="IPR002686">
    <property type="entry name" value="Transposase_17"/>
</dbReference>
<dbReference type="AlphaFoldDB" id="A0A7W9T0G3"/>
<dbReference type="RefSeq" id="WP_183404216.1">
    <property type="nucleotide sequence ID" value="NZ_JACHGG010000003.1"/>
</dbReference>
<keyword evidence="3" id="KW-1185">Reference proteome</keyword>
<dbReference type="SMART" id="SM01321">
    <property type="entry name" value="Y1_Tnp"/>
    <property type="match status" value="1"/>
</dbReference>
<comment type="caution">
    <text evidence="2">The sequence shown here is derived from an EMBL/GenBank/DDBJ whole genome shotgun (WGS) entry which is preliminary data.</text>
</comment>
<dbReference type="PANTHER" id="PTHR36966">
    <property type="entry name" value="REP-ASSOCIATED TYROSINE TRANSPOSASE"/>
    <property type="match status" value="1"/>
</dbReference>
<dbReference type="Gene3D" id="3.30.70.1290">
    <property type="entry name" value="Transposase IS200-like"/>
    <property type="match status" value="1"/>
</dbReference>
<feature type="domain" description="Transposase IS200-like" evidence="1">
    <location>
        <begin position="18"/>
        <end position="150"/>
    </location>
</feature>
<dbReference type="EMBL" id="JACHGG010000003">
    <property type="protein sequence ID" value="MBB6059312.1"/>
    <property type="molecule type" value="Genomic_DNA"/>
</dbReference>
<dbReference type="InterPro" id="IPR036515">
    <property type="entry name" value="Transposase_17_sf"/>
</dbReference>
<evidence type="ECO:0000259" key="1">
    <source>
        <dbReference type="SMART" id="SM01321"/>
    </source>
</evidence>
<gene>
    <name evidence="2" type="ORF">HNQ93_002172</name>
</gene>
<sequence>MEPLPERRSIRYAGYDYSRAGYYALTICTRNKEHLFGSLFPDERLRLSRLGQVVVAQLEDLPHYYPTVRLDTWMLMPNHLHFILVLTRNGAVAVSQIVGSFKSRCYGQWRATLLAGGQPAPPSCWQRNYYERIIRNSTELEAQRRYILENPSRWNTL</sequence>
<proteinExistence type="predicted"/>
<dbReference type="PANTHER" id="PTHR36966:SF1">
    <property type="entry name" value="REP-ASSOCIATED TYROSINE TRANSPOSASE"/>
    <property type="match status" value="1"/>
</dbReference>
<dbReference type="Proteomes" id="UP000532746">
    <property type="component" value="Unassembled WGS sequence"/>
</dbReference>
<dbReference type="GO" id="GO:0043565">
    <property type="term" value="F:sequence-specific DNA binding"/>
    <property type="evidence" value="ECO:0007669"/>
    <property type="project" value="TreeGrafter"/>
</dbReference>
<organism evidence="2 3">
    <name type="scientific">Hymenobacter luteus</name>
    <dbReference type="NCBI Taxonomy" id="1411122"/>
    <lineage>
        <taxon>Bacteria</taxon>
        <taxon>Pseudomonadati</taxon>
        <taxon>Bacteroidota</taxon>
        <taxon>Cytophagia</taxon>
        <taxon>Cytophagales</taxon>
        <taxon>Hymenobacteraceae</taxon>
        <taxon>Hymenobacter</taxon>
    </lineage>
</organism>
<name>A0A7W9T0G3_9BACT</name>
<dbReference type="SUPFAM" id="SSF143422">
    <property type="entry name" value="Transposase IS200-like"/>
    <property type="match status" value="1"/>
</dbReference>
<dbReference type="GO" id="GO:0004803">
    <property type="term" value="F:transposase activity"/>
    <property type="evidence" value="ECO:0007669"/>
    <property type="project" value="InterPro"/>
</dbReference>
<protein>
    <submittedName>
        <fullName evidence="2">REP element-mobilizing transposase RayT</fullName>
    </submittedName>
</protein>
<accession>A0A7W9T0G3</accession>
<evidence type="ECO:0000313" key="2">
    <source>
        <dbReference type="EMBL" id="MBB6059312.1"/>
    </source>
</evidence>
<reference evidence="2 3" key="1">
    <citation type="submission" date="2020-08" db="EMBL/GenBank/DDBJ databases">
        <title>Genomic Encyclopedia of Type Strains, Phase IV (KMG-IV): sequencing the most valuable type-strain genomes for metagenomic binning, comparative biology and taxonomic classification.</title>
        <authorList>
            <person name="Goeker M."/>
        </authorList>
    </citation>
    <scope>NUCLEOTIDE SEQUENCE [LARGE SCALE GENOMIC DNA]</scope>
    <source>
        <strain evidence="2 3">DSM 26718</strain>
    </source>
</reference>
<dbReference type="InterPro" id="IPR052715">
    <property type="entry name" value="RAYT_transposase"/>
</dbReference>
<dbReference type="GO" id="GO:0006313">
    <property type="term" value="P:DNA transposition"/>
    <property type="evidence" value="ECO:0007669"/>
    <property type="project" value="InterPro"/>
</dbReference>
<evidence type="ECO:0000313" key="3">
    <source>
        <dbReference type="Proteomes" id="UP000532746"/>
    </source>
</evidence>